<evidence type="ECO:0000259" key="3">
    <source>
        <dbReference type="Pfam" id="PF07261"/>
    </source>
</evidence>
<dbReference type="InterPro" id="IPR034829">
    <property type="entry name" value="DnaD-like_sf"/>
</dbReference>
<organism evidence="4 5">
    <name type="scientific">Clostridium botulinum C/D str. DC5</name>
    <dbReference type="NCBI Taxonomy" id="1443128"/>
    <lineage>
        <taxon>Bacteria</taxon>
        <taxon>Bacillati</taxon>
        <taxon>Bacillota</taxon>
        <taxon>Clostridia</taxon>
        <taxon>Eubacteriales</taxon>
        <taxon>Clostridiaceae</taxon>
        <taxon>Clostridium</taxon>
    </lineage>
</organism>
<evidence type="ECO:0000313" key="5">
    <source>
        <dbReference type="Proteomes" id="UP000030014"/>
    </source>
</evidence>
<protein>
    <submittedName>
        <fullName evidence="4">Replication initiation and membrane attachment</fullName>
    </submittedName>
</protein>
<feature type="region of interest" description="Disordered" evidence="2">
    <location>
        <begin position="107"/>
        <end position="131"/>
    </location>
</feature>
<dbReference type="SUPFAM" id="SSF158499">
    <property type="entry name" value="DnaD domain-like"/>
    <property type="match status" value="1"/>
</dbReference>
<dbReference type="AlphaFoldDB" id="A0A0A0I3Z5"/>
<dbReference type="Pfam" id="PF07261">
    <property type="entry name" value="DnaB_2"/>
    <property type="match status" value="1"/>
</dbReference>
<dbReference type="RefSeq" id="WP_039259930.1">
    <property type="nucleotide sequence ID" value="NZ_JDRY01000086.1"/>
</dbReference>
<proteinExistence type="inferred from homology"/>
<dbReference type="Proteomes" id="UP000030014">
    <property type="component" value="Unassembled WGS sequence"/>
</dbReference>
<evidence type="ECO:0000256" key="1">
    <source>
        <dbReference type="ARBA" id="ARBA00093462"/>
    </source>
</evidence>
<feature type="non-terminal residue" evidence="4">
    <location>
        <position position="241"/>
    </location>
</feature>
<dbReference type="PANTHER" id="PTHR37293:SF9">
    <property type="entry name" value="PHI ETA ORF 22-LIKE PROTEIN"/>
    <property type="match status" value="1"/>
</dbReference>
<dbReference type="NCBIfam" id="TIGR01446">
    <property type="entry name" value="DnaD_dom"/>
    <property type="match status" value="1"/>
</dbReference>
<dbReference type="PANTHER" id="PTHR37293">
    <property type="entry name" value="PHAGE REPLICATION PROTEIN-RELATED"/>
    <property type="match status" value="1"/>
</dbReference>
<comment type="caution">
    <text evidence="4">The sequence shown here is derived from an EMBL/GenBank/DDBJ whole genome shotgun (WGS) entry which is preliminary data.</text>
</comment>
<name>A0A0A0I3Z5_CLOBO</name>
<sequence>MAVFRVNKDKENPYVMLNKHFIYDARLSLKSKGLMAYFLSRPDDWKFYQSEILQNCKDKKDSLLSTIKELQEHGYIKRRLMRDEKGKLLGGYEYEVFEIPNNLTEGGKTDIGKTETGENRKRIKPNSENPPLLNNESLLNNDFKVINEFNNKKKEIENPLIVYQNNIFPTPGAIDIETINNWTEKLGADIVIYSINIAAKANARKLNYIEKILMDWERQGITTLEQAEAYTANRSKKKTKS</sequence>
<feature type="domain" description="DnaB/C C-terminal" evidence="3">
    <location>
        <begin position="170"/>
        <end position="230"/>
    </location>
</feature>
<evidence type="ECO:0000256" key="2">
    <source>
        <dbReference type="SAM" id="MobiDB-lite"/>
    </source>
</evidence>
<gene>
    <name evidence="4" type="ORF">Z955_13375</name>
</gene>
<evidence type="ECO:0000313" key="4">
    <source>
        <dbReference type="EMBL" id="KGM96104.1"/>
    </source>
</evidence>
<dbReference type="InterPro" id="IPR006343">
    <property type="entry name" value="DnaB/C_C"/>
</dbReference>
<dbReference type="Gene3D" id="1.10.10.630">
    <property type="entry name" value="DnaD domain-like"/>
    <property type="match status" value="1"/>
</dbReference>
<feature type="compositionally biased region" description="Basic and acidic residues" evidence="2">
    <location>
        <begin position="107"/>
        <end position="120"/>
    </location>
</feature>
<accession>A0A0A0I3Z5</accession>
<reference evidence="4 5" key="1">
    <citation type="submission" date="2014-01" db="EMBL/GenBank/DDBJ databases">
        <title>Plasmidome dynamics in the species complex Clostridium novyi sensu lato converts strains of independent lineages into distinctly different pathogens.</title>
        <authorList>
            <person name="Skarin H."/>
            <person name="Segerman B."/>
        </authorList>
    </citation>
    <scope>NUCLEOTIDE SEQUENCE [LARGE SCALE GENOMIC DNA]</scope>
    <source>
        <strain evidence="4 5">DC5</strain>
    </source>
</reference>
<comment type="similarity">
    <text evidence="1">Belongs to the DnaB/DnaD family.</text>
</comment>
<dbReference type="EMBL" id="JDRY01000086">
    <property type="protein sequence ID" value="KGM96104.1"/>
    <property type="molecule type" value="Genomic_DNA"/>
</dbReference>
<dbReference type="InterPro" id="IPR053162">
    <property type="entry name" value="DnaD"/>
</dbReference>